<sequence length="122" mass="13574">MEGILVPILISLGAFLMVFGLRYLENKERMAMIERGIDPGNRKKTNPAGALKWGLLFVGVGSGLLLAMIFTQYIFVNMDEDNQVPVYFGLIFIGGGLGLLRSYTLTKKEAAEEKHTEKQSVY</sequence>
<evidence type="ECO:0000259" key="2">
    <source>
        <dbReference type="Pfam" id="PF19762"/>
    </source>
</evidence>
<protein>
    <recommendedName>
        <fullName evidence="2">DUF6249 domain-containing protein</fullName>
    </recommendedName>
</protein>
<dbReference type="Proteomes" id="UP001155182">
    <property type="component" value="Unassembled WGS sequence"/>
</dbReference>
<dbReference type="InterPro" id="IPR046216">
    <property type="entry name" value="DUF6249"/>
</dbReference>
<feature type="transmembrane region" description="Helical" evidence="1">
    <location>
        <begin position="86"/>
        <end position="104"/>
    </location>
</feature>
<dbReference type="AlphaFoldDB" id="A0A9X2JF28"/>
<organism evidence="3 4">
    <name type="scientific">Solitalea agri</name>
    <dbReference type="NCBI Taxonomy" id="2953739"/>
    <lineage>
        <taxon>Bacteria</taxon>
        <taxon>Pseudomonadati</taxon>
        <taxon>Bacteroidota</taxon>
        <taxon>Sphingobacteriia</taxon>
        <taxon>Sphingobacteriales</taxon>
        <taxon>Sphingobacteriaceae</taxon>
        <taxon>Solitalea</taxon>
    </lineage>
</organism>
<name>A0A9X2JF28_9SPHI</name>
<gene>
    <name evidence="3" type="ORF">NF867_08965</name>
</gene>
<dbReference type="Pfam" id="PF19762">
    <property type="entry name" value="DUF6249"/>
    <property type="match status" value="1"/>
</dbReference>
<dbReference type="EMBL" id="JAMWYS010000028">
    <property type="protein sequence ID" value="MCO4292991.1"/>
    <property type="molecule type" value="Genomic_DNA"/>
</dbReference>
<evidence type="ECO:0000256" key="1">
    <source>
        <dbReference type="SAM" id="Phobius"/>
    </source>
</evidence>
<feature type="transmembrane region" description="Helical" evidence="1">
    <location>
        <begin position="53"/>
        <end position="74"/>
    </location>
</feature>
<keyword evidence="4" id="KW-1185">Reference proteome</keyword>
<comment type="caution">
    <text evidence="3">The sequence shown here is derived from an EMBL/GenBank/DDBJ whole genome shotgun (WGS) entry which is preliminary data.</text>
</comment>
<evidence type="ECO:0000313" key="4">
    <source>
        <dbReference type="Proteomes" id="UP001155182"/>
    </source>
</evidence>
<evidence type="ECO:0000313" key="3">
    <source>
        <dbReference type="EMBL" id="MCO4292991.1"/>
    </source>
</evidence>
<feature type="transmembrane region" description="Helical" evidence="1">
    <location>
        <begin position="6"/>
        <end position="24"/>
    </location>
</feature>
<dbReference type="RefSeq" id="WP_252587482.1">
    <property type="nucleotide sequence ID" value="NZ_JAMWYS010000028.1"/>
</dbReference>
<reference evidence="3" key="1">
    <citation type="submission" date="2022-06" db="EMBL/GenBank/DDBJ databases">
        <title>Solitalea sp. MAHUQ-68 isolated from rhizospheric soil.</title>
        <authorList>
            <person name="Huq M.A."/>
        </authorList>
    </citation>
    <scope>NUCLEOTIDE SEQUENCE</scope>
    <source>
        <strain evidence="3">MAHUQ-68</strain>
    </source>
</reference>
<keyword evidence="1" id="KW-0812">Transmembrane</keyword>
<feature type="domain" description="DUF6249" evidence="2">
    <location>
        <begin position="8"/>
        <end position="106"/>
    </location>
</feature>
<proteinExistence type="predicted"/>
<keyword evidence="1" id="KW-0472">Membrane</keyword>
<keyword evidence="1" id="KW-1133">Transmembrane helix</keyword>
<accession>A0A9X2JF28</accession>